<accession>A0A3S5A7N2</accession>
<feature type="non-terminal residue" evidence="3">
    <location>
        <position position="1"/>
    </location>
</feature>
<name>A0A3S5A7N2_9PLAT</name>
<comment type="caution">
    <text evidence="3">The sequence shown here is derived from an EMBL/GenBank/DDBJ whole genome shotgun (WGS) entry which is preliminary data.</text>
</comment>
<gene>
    <name evidence="3" type="ORF">PXEA_LOCUS2676</name>
</gene>
<feature type="signal peptide" evidence="2">
    <location>
        <begin position="1"/>
        <end position="32"/>
    </location>
</feature>
<keyword evidence="2" id="KW-0732">Signal</keyword>
<keyword evidence="4" id="KW-1185">Reference proteome</keyword>
<feature type="region of interest" description="Disordered" evidence="1">
    <location>
        <begin position="55"/>
        <end position="79"/>
    </location>
</feature>
<proteinExistence type="predicted"/>
<dbReference type="EMBL" id="CAAALY010005829">
    <property type="protein sequence ID" value="VEL09236.1"/>
    <property type="molecule type" value="Genomic_DNA"/>
</dbReference>
<dbReference type="AlphaFoldDB" id="A0A3S5A7N2"/>
<evidence type="ECO:0000256" key="2">
    <source>
        <dbReference type="SAM" id="SignalP"/>
    </source>
</evidence>
<organism evidence="3 4">
    <name type="scientific">Protopolystoma xenopodis</name>
    <dbReference type="NCBI Taxonomy" id="117903"/>
    <lineage>
        <taxon>Eukaryota</taxon>
        <taxon>Metazoa</taxon>
        <taxon>Spiralia</taxon>
        <taxon>Lophotrochozoa</taxon>
        <taxon>Platyhelminthes</taxon>
        <taxon>Monogenea</taxon>
        <taxon>Polyopisthocotylea</taxon>
        <taxon>Polystomatidea</taxon>
        <taxon>Polystomatidae</taxon>
        <taxon>Protopolystoma</taxon>
    </lineage>
</organism>
<sequence length="79" mass="8730">SYPLCSCRPCPNLLLFPLLLPVPLHWPDVVLTVMDGLMPCASLCLSHRTSLGQKRLSTGQSMRDDHLPSRAEEPGAFNE</sequence>
<reference evidence="3" key="1">
    <citation type="submission" date="2018-11" db="EMBL/GenBank/DDBJ databases">
        <authorList>
            <consortium name="Pathogen Informatics"/>
        </authorList>
    </citation>
    <scope>NUCLEOTIDE SEQUENCE</scope>
</reference>
<dbReference type="Proteomes" id="UP000784294">
    <property type="component" value="Unassembled WGS sequence"/>
</dbReference>
<feature type="chain" id="PRO_5018640547" evidence="2">
    <location>
        <begin position="33"/>
        <end position="79"/>
    </location>
</feature>
<evidence type="ECO:0000256" key="1">
    <source>
        <dbReference type="SAM" id="MobiDB-lite"/>
    </source>
</evidence>
<evidence type="ECO:0000313" key="3">
    <source>
        <dbReference type="EMBL" id="VEL09236.1"/>
    </source>
</evidence>
<feature type="compositionally biased region" description="Basic and acidic residues" evidence="1">
    <location>
        <begin position="62"/>
        <end position="73"/>
    </location>
</feature>
<protein>
    <submittedName>
        <fullName evidence="3">Uncharacterized protein</fullName>
    </submittedName>
</protein>
<evidence type="ECO:0000313" key="4">
    <source>
        <dbReference type="Proteomes" id="UP000784294"/>
    </source>
</evidence>